<dbReference type="RefSeq" id="WP_160651647.1">
    <property type="nucleotide sequence ID" value="NZ_JBHRWU010000001.1"/>
</dbReference>
<dbReference type="Gene3D" id="3.40.630.30">
    <property type="match status" value="1"/>
</dbReference>
<dbReference type="PANTHER" id="PTHR43877">
    <property type="entry name" value="AMINOALKYLPHOSPHONATE N-ACETYLTRANSFERASE-RELATED-RELATED"/>
    <property type="match status" value="1"/>
</dbReference>
<dbReference type="PROSITE" id="PS51186">
    <property type="entry name" value="GNAT"/>
    <property type="match status" value="1"/>
</dbReference>
<dbReference type="InterPro" id="IPR016181">
    <property type="entry name" value="Acyl_CoA_acyltransferase"/>
</dbReference>
<keyword evidence="5" id="KW-1185">Reference proteome</keyword>
<dbReference type="OrthoDB" id="3389160at2"/>
<dbReference type="PANTHER" id="PTHR43877:SF2">
    <property type="entry name" value="AMINOALKYLPHOSPHONATE N-ACETYLTRANSFERASE-RELATED"/>
    <property type="match status" value="1"/>
</dbReference>
<keyword evidence="1 4" id="KW-0808">Transferase</keyword>
<reference evidence="4 5" key="1">
    <citation type="submission" date="2019-12" db="EMBL/GenBank/DDBJ databases">
        <title>Salinicoccus cyprini sp. nov., isolated from gastro-intestinal tract of mirror carp, Cyprinus carpio var. specularis, collected from Gobind Sagar Reservoir, Himachal Pradesh, India.</title>
        <authorList>
            <person name="Talwar C."/>
            <person name="Singh A.K."/>
            <person name="Lal R."/>
            <person name="Negi R.K."/>
        </authorList>
    </citation>
    <scope>NUCLEOTIDE SEQUENCE [LARGE SCALE GENOMIC DNA]</scope>
    <source>
        <strain evidence="4 5">J-82</strain>
    </source>
</reference>
<accession>A0A6N8TZ47</accession>
<protein>
    <submittedName>
        <fullName evidence="4">GNAT family N-acetyltransferase</fullName>
    </submittedName>
</protein>
<dbReference type="CDD" id="cd04301">
    <property type="entry name" value="NAT_SF"/>
    <property type="match status" value="1"/>
</dbReference>
<dbReference type="EMBL" id="WUUK01000001">
    <property type="protein sequence ID" value="MXQ49976.1"/>
    <property type="molecule type" value="Genomic_DNA"/>
</dbReference>
<dbReference type="Proteomes" id="UP000436284">
    <property type="component" value="Unassembled WGS sequence"/>
</dbReference>
<proteinExistence type="predicted"/>
<comment type="caution">
    <text evidence="4">The sequence shown here is derived from an EMBL/GenBank/DDBJ whole genome shotgun (WGS) entry which is preliminary data.</text>
</comment>
<evidence type="ECO:0000313" key="4">
    <source>
        <dbReference type="EMBL" id="MXQ49976.1"/>
    </source>
</evidence>
<evidence type="ECO:0000313" key="5">
    <source>
        <dbReference type="Proteomes" id="UP000436284"/>
    </source>
</evidence>
<dbReference type="AlphaFoldDB" id="A0A6N8TZ47"/>
<organism evidence="4 5">
    <name type="scientific">Salinicoccus hispanicus</name>
    <dbReference type="NCBI Taxonomy" id="157225"/>
    <lineage>
        <taxon>Bacteria</taxon>
        <taxon>Bacillati</taxon>
        <taxon>Bacillota</taxon>
        <taxon>Bacilli</taxon>
        <taxon>Bacillales</taxon>
        <taxon>Staphylococcaceae</taxon>
        <taxon>Salinicoccus</taxon>
    </lineage>
</organism>
<dbReference type="SUPFAM" id="SSF55729">
    <property type="entry name" value="Acyl-CoA N-acyltransferases (Nat)"/>
    <property type="match status" value="1"/>
</dbReference>
<dbReference type="Pfam" id="PF00583">
    <property type="entry name" value="Acetyltransf_1"/>
    <property type="match status" value="1"/>
</dbReference>
<name>A0A6N8TZ47_9STAP</name>
<dbReference type="InterPro" id="IPR050832">
    <property type="entry name" value="Bact_Acetyltransf"/>
</dbReference>
<gene>
    <name evidence="4" type="ORF">GQ671_01500</name>
</gene>
<keyword evidence="2" id="KW-0012">Acyltransferase</keyword>
<dbReference type="GO" id="GO:0016747">
    <property type="term" value="F:acyltransferase activity, transferring groups other than amino-acyl groups"/>
    <property type="evidence" value="ECO:0007669"/>
    <property type="project" value="InterPro"/>
</dbReference>
<evidence type="ECO:0000259" key="3">
    <source>
        <dbReference type="PROSITE" id="PS51186"/>
    </source>
</evidence>
<feature type="domain" description="N-acetyltransferase" evidence="3">
    <location>
        <begin position="1"/>
        <end position="165"/>
    </location>
</feature>
<evidence type="ECO:0000256" key="2">
    <source>
        <dbReference type="ARBA" id="ARBA00023315"/>
    </source>
</evidence>
<sequence>MQIREIQEIHNDQAALSRLFQDVVATGAPMNYFHPMHHETAMNYWAGVLSDHNRLFVAILDEEIVGTVQLHLSDKENGQHRAEIAKLMTHPDAQRKGVARSLLRHAEQAATEEQRWLLMLDTEKDGPANALYLSEGYQLIGEVPAYSQDSFGEYKDGHVYYKLLK</sequence>
<dbReference type="InterPro" id="IPR000182">
    <property type="entry name" value="GNAT_dom"/>
</dbReference>
<evidence type="ECO:0000256" key="1">
    <source>
        <dbReference type="ARBA" id="ARBA00022679"/>
    </source>
</evidence>